<proteinExistence type="predicted"/>
<dbReference type="AlphaFoldDB" id="A0AAD4W1A6"/>
<evidence type="ECO:0000313" key="2">
    <source>
        <dbReference type="EMBL" id="KAI5335028.1"/>
    </source>
</evidence>
<dbReference type="Proteomes" id="UP001054821">
    <property type="component" value="Chromosome 4"/>
</dbReference>
<protein>
    <submittedName>
        <fullName evidence="2">Uncharacterized protein</fullName>
    </submittedName>
</protein>
<organism evidence="2 3">
    <name type="scientific">Prunus dulcis</name>
    <name type="common">Almond</name>
    <name type="synonym">Amygdalus dulcis</name>
    <dbReference type="NCBI Taxonomy" id="3755"/>
    <lineage>
        <taxon>Eukaryota</taxon>
        <taxon>Viridiplantae</taxon>
        <taxon>Streptophyta</taxon>
        <taxon>Embryophyta</taxon>
        <taxon>Tracheophyta</taxon>
        <taxon>Spermatophyta</taxon>
        <taxon>Magnoliopsida</taxon>
        <taxon>eudicotyledons</taxon>
        <taxon>Gunneridae</taxon>
        <taxon>Pentapetalae</taxon>
        <taxon>rosids</taxon>
        <taxon>fabids</taxon>
        <taxon>Rosales</taxon>
        <taxon>Rosaceae</taxon>
        <taxon>Amygdaloideae</taxon>
        <taxon>Amygdaleae</taxon>
        <taxon>Prunus</taxon>
    </lineage>
</organism>
<comment type="caution">
    <text evidence="2">The sequence shown here is derived from an EMBL/GenBank/DDBJ whole genome shotgun (WGS) entry which is preliminary data.</text>
</comment>
<accession>A0AAD4W1A6</accession>
<name>A0AAD4W1A6_PRUDU</name>
<reference evidence="2 3" key="1">
    <citation type="journal article" date="2022" name="G3 (Bethesda)">
        <title>Whole-genome sequence and methylome profiling of the almond [Prunus dulcis (Mill.) D.A. Webb] cultivar 'Nonpareil'.</title>
        <authorList>
            <person name="D'Amico-Willman K.M."/>
            <person name="Ouma W.Z."/>
            <person name="Meulia T."/>
            <person name="Sideli G.M."/>
            <person name="Gradziel T.M."/>
            <person name="Fresnedo-Ramirez J."/>
        </authorList>
    </citation>
    <scope>NUCLEOTIDE SEQUENCE [LARGE SCALE GENOMIC DNA]</scope>
    <source>
        <strain evidence="2">Clone GOH B32 T37-40</strain>
    </source>
</reference>
<evidence type="ECO:0000256" key="1">
    <source>
        <dbReference type="SAM" id="SignalP"/>
    </source>
</evidence>
<sequence>MSLTFLLFTLARRLILSDEEEATLIGTFSADETPLRKTCSWQNEEAWSRTSPTQLADHLGSSHAASIFQHLLMEADHQPRSDVHSVTHAIELLADVIFYKHETEVNQTHSKAFHGNCSRSK</sequence>
<keyword evidence="3" id="KW-1185">Reference proteome</keyword>
<keyword evidence="1" id="KW-0732">Signal</keyword>
<feature type="signal peptide" evidence="1">
    <location>
        <begin position="1"/>
        <end position="17"/>
    </location>
</feature>
<gene>
    <name evidence="2" type="ORF">L3X38_025161</name>
</gene>
<feature type="chain" id="PRO_5041918569" evidence="1">
    <location>
        <begin position="18"/>
        <end position="121"/>
    </location>
</feature>
<evidence type="ECO:0000313" key="3">
    <source>
        <dbReference type="Proteomes" id="UP001054821"/>
    </source>
</evidence>
<dbReference type="EMBL" id="JAJFAZ020000004">
    <property type="protein sequence ID" value="KAI5335028.1"/>
    <property type="molecule type" value="Genomic_DNA"/>
</dbReference>